<dbReference type="PANTHER" id="PTHR37809">
    <property type="entry name" value="RIBOSOMAL PROTEIN S12 METHYLTHIOTRANSFERASE ACCESSORY FACTOR YCAO"/>
    <property type="match status" value="1"/>
</dbReference>
<evidence type="ECO:0000313" key="3">
    <source>
        <dbReference type="Proteomes" id="UP000186132"/>
    </source>
</evidence>
<gene>
    <name evidence="2" type="ORF">SAMN05443575_1212</name>
</gene>
<dbReference type="Pfam" id="PF02624">
    <property type="entry name" value="YcaO"/>
    <property type="match status" value="1"/>
</dbReference>
<dbReference type="PANTHER" id="PTHR37809:SF1">
    <property type="entry name" value="RIBOSOMAL PROTEIN S12 METHYLTHIOTRANSFERASE ACCESSORY FACTOR YCAO"/>
    <property type="match status" value="1"/>
</dbReference>
<keyword evidence="2" id="KW-0687">Ribonucleoprotein</keyword>
<keyword evidence="2" id="KW-0808">Transferase</keyword>
<dbReference type="PROSITE" id="PS51664">
    <property type="entry name" value="YCAO"/>
    <property type="match status" value="1"/>
</dbReference>
<dbReference type="GO" id="GO:0005840">
    <property type="term" value="C:ribosome"/>
    <property type="evidence" value="ECO:0007669"/>
    <property type="project" value="UniProtKB-KW"/>
</dbReference>
<dbReference type="InterPro" id="IPR003776">
    <property type="entry name" value="YcaO-like_dom"/>
</dbReference>
<accession>A0A1M5GL49</accession>
<dbReference type="Proteomes" id="UP000186132">
    <property type="component" value="Unassembled WGS sequence"/>
</dbReference>
<protein>
    <submittedName>
        <fullName evidence="2">Ribosomal protein S12 methylthiotransferase accessory factor</fullName>
    </submittedName>
</protein>
<evidence type="ECO:0000313" key="2">
    <source>
        <dbReference type="EMBL" id="SHG04439.1"/>
    </source>
</evidence>
<evidence type="ECO:0000259" key="1">
    <source>
        <dbReference type="PROSITE" id="PS51664"/>
    </source>
</evidence>
<dbReference type="OrthoDB" id="2379922at2"/>
<dbReference type="GO" id="GO:0016740">
    <property type="term" value="F:transferase activity"/>
    <property type="evidence" value="ECO:0007669"/>
    <property type="project" value="UniProtKB-KW"/>
</dbReference>
<dbReference type="AlphaFoldDB" id="A0A1M5GL49"/>
<feature type="domain" description="YcaO" evidence="1">
    <location>
        <begin position="71"/>
        <end position="423"/>
    </location>
</feature>
<dbReference type="RefSeq" id="WP_073387576.1">
    <property type="nucleotide sequence ID" value="NZ_FQVU01000002.1"/>
</dbReference>
<dbReference type="Gene3D" id="3.30.1330.230">
    <property type="match status" value="1"/>
</dbReference>
<dbReference type="STRING" id="1206085.SAMN05443575_1212"/>
<proteinExistence type="predicted"/>
<keyword evidence="2" id="KW-0689">Ribosomal protein</keyword>
<organism evidence="2 3">
    <name type="scientific">Jatrophihabitans endophyticus</name>
    <dbReference type="NCBI Taxonomy" id="1206085"/>
    <lineage>
        <taxon>Bacteria</taxon>
        <taxon>Bacillati</taxon>
        <taxon>Actinomycetota</taxon>
        <taxon>Actinomycetes</taxon>
        <taxon>Jatrophihabitantales</taxon>
        <taxon>Jatrophihabitantaceae</taxon>
        <taxon>Jatrophihabitans</taxon>
    </lineage>
</organism>
<dbReference type="EMBL" id="FQVU01000002">
    <property type="protein sequence ID" value="SHG04439.1"/>
    <property type="molecule type" value="Genomic_DNA"/>
</dbReference>
<sequence>MTTDTAASPVTAARDHLVGPLALVVSEDVGIVHSVDDGVTRWDHPRAAPGFTALADTAPTLGVALSARPGGMAVDLAAARTAAVGEAVERYSASHAPESRLRLARPAELIAEVGADNVAGPDWSGAASEHPRVHWLPGHRLRADGPAQPAWVAAARALLVHLDADAPVLHPTSSGLACHDDPWQALAAGLAEVIERDAFMTTWLTRGPVTRIRSRLRWRTSRGAVMRFDRAVETYRLFLLPSPTGVPVVLAAAFGAPGQPGAAVGAAADLDLARACRRALVEAFQTFHWAMHMIADGVDAPARPGDCRDFDEHVAYYLPHERLGSFDFLHDPALPELDVDLDEPAPAAEPERTARTLIDRVAAAGHTAFAVDVTSPDVRAAGLWVVRATVPGFYPLHVGVDVFPVGTRLDPRAIVNRDPHPFP</sequence>
<name>A0A1M5GL49_9ACTN</name>
<reference evidence="2 3" key="1">
    <citation type="submission" date="2016-11" db="EMBL/GenBank/DDBJ databases">
        <authorList>
            <person name="Jaros S."/>
            <person name="Januszkiewicz K."/>
            <person name="Wedrychowicz H."/>
        </authorList>
    </citation>
    <scope>NUCLEOTIDE SEQUENCE [LARGE SCALE GENOMIC DNA]</scope>
    <source>
        <strain evidence="2 3">DSM 45627</strain>
    </source>
</reference>
<keyword evidence="3" id="KW-1185">Reference proteome</keyword>